<dbReference type="Pfam" id="PF00697">
    <property type="entry name" value="PRAI"/>
    <property type="match status" value="1"/>
</dbReference>
<dbReference type="GO" id="GO:0004640">
    <property type="term" value="F:phosphoribosylanthranilate isomerase activity"/>
    <property type="evidence" value="ECO:0007669"/>
    <property type="project" value="UniProtKB-UniRule"/>
</dbReference>
<dbReference type="PANTHER" id="PTHR42894">
    <property type="entry name" value="N-(5'-PHOSPHORIBOSYL)ANTHRANILATE ISOMERASE"/>
    <property type="match status" value="1"/>
</dbReference>
<evidence type="ECO:0000256" key="5">
    <source>
        <dbReference type="ARBA" id="ARBA00022605"/>
    </source>
</evidence>
<dbReference type="EC" id="5.3.1.24" evidence="3 9"/>
<name>A0A4V0NE44_SORCE</name>
<dbReference type="Gene3D" id="3.20.20.70">
    <property type="entry name" value="Aldolase class I"/>
    <property type="match status" value="1"/>
</dbReference>
<evidence type="ECO:0000256" key="2">
    <source>
        <dbReference type="ARBA" id="ARBA00004664"/>
    </source>
</evidence>
<evidence type="ECO:0000313" key="11">
    <source>
        <dbReference type="EMBL" id="AUX24882.1"/>
    </source>
</evidence>
<accession>A0A4V0NE44</accession>
<dbReference type="PANTHER" id="PTHR42894:SF1">
    <property type="entry name" value="N-(5'-PHOSPHORIBOSYL)ANTHRANILATE ISOMERASE"/>
    <property type="match status" value="1"/>
</dbReference>
<dbReference type="UniPathway" id="UPA00035">
    <property type="reaction ID" value="UER00042"/>
</dbReference>
<gene>
    <name evidence="9" type="primary">trpF</name>
    <name evidence="11" type="ORF">SOCEGT47_054220</name>
</gene>
<evidence type="ECO:0000256" key="7">
    <source>
        <dbReference type="ARBA" id="ARBA00023141"/>
    </source>
</evidence>
<evidence type="ECO:0000259" key="10">
    <source>
        <dbReference type="Pfam" id="PF00697"/>
    </source>
</evidence>
<feature type="domain" description="N-(5'phosphoribosyl) anthranilate isomerase (PRAI)" evidence="10">
    <location>
        <begin position="17"/>
        <end position="214"/>
    </location>
</feature>
<dbReference type="SUPFAM" id="SSF51366">
    <property type="entry name" value="Ribulose-phoshate binding barrel"/>
    <property type="match status" value="1"/>
</dbReference>
<evidence type="ECO:0000256" key="3">
    <source>
        <dbReference type="ARBA" id="ARBA00012572"/>
    </source>
</evidence>
<dbReference type="InterPro" id="IPR044643">
    <property type="entry name" value="TrpF_fam"/>
</dbReference>
<keyword evidence="6 9" id="KW-0822">Tryptophan biosynthesis</keyword>
<dbReference type="InterPro" id="IPR001240">
    <property type="entry name" value="PRAI_dom"/>
</dbReference>
<dbReference type="HAMAP" id="MF_00135">
    <property type="entry name" value="PRAI"/>
    <property type="match status" value="1"/>
</dbReference>
<proteinExistence type="inferred from homology"/>
<evidence type="ECO:0000256" key="8">
    <source>
        <dbReference type="ARBA" id="ARBA00023235"/>
    </source>
</evidence>
<dbReference type="InterPro" id="IPR011060">
    <property type="entry name" value="RibuloseP-bd_barrel"/>
</dbReference>
<comment type="similarity">
    <text evidence="9">Belongs to the TrpF family.</text>
</comment>
<dbReference type="AlphaFoldDB" id="A0A4V0NE44"/>
<comment type="catalytic activity">
    <reaction evidence="1 9">
        <text>N-(5-phospho-beta-D-ribosyl)anthranilate = 1-(2-carboxyphenylamino)-1-deoxy-D-ribulose 5-phosphate</text>
        <dbReference type="Rhea" id="RHEA:21540"/>
        <dbReference type="ChEBI" id="CHEBI:18277"/>
        <dbReference type="ChEBI" id="CHEBI:58613"/>
        <dbReference type="EC" id="5.3.1.24"/>
    </reaction>
</comment>
<sequence>MEDMIQVAGVIDADEAEMLVACGVTHLGFPFRLPVHREDLSERAAAEIIAALPASVHGVLITYLDTAAEIASLAGELGVSWVQLHGSVEVAELERLRAERPALTIIKSLIVRAGNAAGMNTEVARYEPWVDAFITDTFDPETGASGATGKVHDWDVDRRIVARSRRPVIAAGGLRPSNVGDVIRAVRPAGVDVHTGVEGPDGRKRRELVEAFVAEARRGFASIGGGAAAARG</sequence>
<protein>
    <recommendedName>
        <fullName evidence="4 9">N-(5'-phosphoribosyl)anthranilate isomerase</fullName>
        <shortName evidence="9">PRAI</shortName>
        <ecNumber evidence="3 9">5.3.1.24</ecNumber>
    </recommendedName>
</protein>
<evidence type="ECO:0000256" key="4">
    <source>
        <dbReference type="ARBA" id="ARBA00022272"/>
    </source>
</evidence>
<dbReference type="InterPro" id="IPR013785">
    <property type="entry name" value="Aldolase_TIM"/>
</dbReference>
<comment type="pathway">
    <text evidence="2 9">Amino-acid biosynthesis; L-tryptophan biosynthesis; L-tryptophan from chorismate: step 3/5.</text>
</comment>
<reference evidence="11 12" key="1">
    <citation type="submission" date="2015-09" db="EMBL/GenBank/DDBJ databases">
        <title>Sorangium comparison.</title>
        <authorList>
            <person name="Zaburannyi N."/>
            <person name="Bunk B."/>
            <person name="Overmann J."/>
            <person name="Mueller R."/>
        </authorList>
    </citation>
    <scope>NUCLEOTIDE SEQUENCE [LARGE SCALE GENOMIC DNA]</scope>
    <source>
        <strain evidence="11 12">So ceGT47</strain>
    </source>
</reference>
<organism evidence="11 12">
    <name type="scientific">Sorangium cellulosum</name>
    <name type="common">Polyangium cellulosum</name>
    <dbReference type="NCBI Taxonomy" id="56"/>
    <lineage>
        <taxon>Bacteria</taxon>
        <taxon>Pseudomonadati</taxon>
        <taxon>Myxococcota</taxon>
        <taxon>Polyangia</taxon>
        <taxon>Polyangiales</taxon>
        <taxon>Polyangiaceae</taxon>
        <taxon>Sorangium</taxon>
    </lineage>
</organism>
<evidence type="ECO:0000256" key="1">
    <source>
        <dbReference type="ARBA" id="ARBA00001164"/>
    </source>
</evidence>
<keyword evidence="5 9" id="KW-0028">Amino-acid biosynthesis</keyword>
<dbReference type="GO" id="GO:0000162">
    <property type="term" value="P:L-tryptophan biosynthetic process"/>
    <property type="evidence" value="ECO:0007669"/>
    <property type="project" value="UniProtKB-UniRule"/>
</dbReference>
<keyword evidence="8 9" id="KW-0413">Isomerase</keyword>
<dbReference type="CDD" id="cd00405">
    <property type="entry name" value="PRAI"/>
    <property type="match status" value="1"/>
</dbReference>
<dbReference type="Proteomes" id="UP000295781">
    <property type="component" value="Chromosome"/>
</dbReference>
<evidence type="ECO:0000256" key="6">
    <source>
        <dbReference type="ARBA" id="ARBA00022822"/>
    </source>
</evidence>
<dbReference type="EMBL" id="CP012670">
    <property type="protein sequence ID" value="AUX24882.1"/>
    <property type="molecule type" value="Genomic_DNA"/>
</dbReference>
<evidence type="ECO:0000313" key="12">
    <source>
        <dbReference type="Proteomes" id="UP000295781"/>
    </source>
</evidence>
<keyword evidence="7 9" id="KW-0057">Aromatic amino acid biosynthesis</keyword>
<evidence type="ECO:0000256" key="9">
    <source>
        <dbReference type="HAMAP-Rule" id="MF_00135"/>
    </source>
</evidence>